<dbReference type="GeneID" id="65132568"/>
<dbReference type="RefSeq" id="YP_010114008.1">
    <property type="nucleotide sequence ID" value="NC_055910.1"/>
</dbReference>
<name>A0A873WLB6_9CAUD</name>
<evidence type="ECO:0000313" key="1">
    <source>
        <dbReference type="EMBL" id="QPB12221.1"/>
    </source>
</evidence>
<dbReference type="Proteomes" id="UP000663042">
    <property type="component" value="Segment"/>
</dbReference>
<evidence type="ECO:0000313" key="2">
    <source>
        <dbReference type="Proteomes" id="UP000663042"/>
    </source>
</evidence>
<keyword evidence="2" id="KW-1185">Reference proteome</keyword>
<dbReference type="EMBL" id="MW057857">
    <property type="protein sequence ID" value="QPB12221.1"/>
    <property type="molecule type" value="Genomic_DNA"/>
</dbReference>
<reference evidence="1 2" key="1">
    <citation type="submission" date="2020-10" db="EMBL/GenBank/DDBJ databases">
        <title>Novel bacteriophages targeting Providencia spp. as potential agents for phage therapy.</title>
        <authorList>
            <person name="Rakov C."/>
            <person name="Alkalay-Oren S."/>
            <person name="Coppenhagen-Glazer S."/>
            <person name="Hazan R."/>
        </authorList>
    </citation>
    <scope>NUCLEOTIDE SEQUENCE [LARGE SCALE GENOMIC DNA]</scope>
</reference>
<organism evidence="1 2">
    <name type="scientific">Providencia phage PSTCR5</name>
    <dbReference type="NCBI Taxonomy" id="2783547"/>
    <lineage>
        <taxon>Viruses</taxon>
        <taxon>Duplodnaviria</taxon>
        <taxon>Heunggongvirae</taxon>
        <taxon>Uroviricota</taxon>
        <taxon>Caudoviricetes</taxon>
        <taxon>Demerecviridae</taxon>
        <taxon>Priunavirus</taxon>
        <taxon>Priunavirus PSTCR5</taxon>
    </lineage>
</organism>
<accession>A0A873WLB6</accession>
<protein>
    <submittedName>
        <fullName evidence="1">Uncharacterized protein</fullName>
    </submittedName>
</protein>
<sequence>METFKLSVGSDAAKAFYFSDKDVGKIITDPQDQGDIGYLFYKRVLADSNWDGKQPIEIVP</sequence>
<proteinExistence type="predicted"/>
<dbReference type="KEGG" id="vg:65132568"/>